<sequence length="168" mass="18927">MSEDDDTTAAEASLRRAVEQLCGDGAGDGSEAAQEAVQALADGSGKAWTPEQETQIRAMVEQIRKLRDLNRPGGGWWRRRREWRARERLVDMMEAGGPELLNEAELRHWKSHAMVELLLKFTDTAMKKDDTVETLARFEALNAVTYEDYQQAKRALADSGPKRAEPIR</sequence>
<protein>
    <submittedName>
        <fullName evidence="1">Uncharacterized protein</fullName>
    </submittedName>
</protein>
<accession>A0ABP6K1M9</accession>
<comment type="caution">
    <text evidence="1">The sequence shown here is derived from an EMBL/GenBank/DDBJ whole genome shotgun (WGS) entry which is preliminary data.</text>
</comment>
<dbReference type="Proteomes" id="UP001500403">
    <property type="component" value="Unassembled WGS sequence"/>
</dbReference>
<gene>
    <name evidence="1" type="ORF">GCM10010446_45110</name>
</gene>
<evidence type="ECO:0000313" key="2">
    <source>
        <dbReference type="Proteomes" id="UP001500403"/>
    </source>
</evidence>
<name>A0ABP6K1M9_9ACTN</name>
<keyword evidence="2" id="KW-1185">Reference proteome</keyword>
<organism evidence="1 2">
    <name type="scientific">Streptomyces enissocaesilis</name>
    <dbReference type="NCBI Taxonomy" id="332589"/>
    <lineage>
        <taxon>Bacteria</taxon>
        <taxon>Bacillati</taxon>
        <taxon>Actinomycetota</taxon>
        <taxon>Actinomycetes</taxon>
        <taxon>Kitasatosporales</taxon>
        <taxon>Streptomycetaceae</taxon>
        <taxon>Streptomyces</taxon>
        <taxon>Streptomyces rochei group</taxon>
    </lineage>
</organism>
<dbReference type="RefSeq" id="WP_344497362.1">
    <property type="nucleotide sequence ID" value="NZ_BAAAUD010000045.1"/>
</dbReference>
<dbReference type="EMBL" id="BAAAUD010000045">
    <property type="protein sequence ID" value="GAA2955059.1"/>
    <property type="molecule type" value="Genomic_DNA"/>
</dbReference>
<proteinExistence type="predicted"/>
<evidence type="ECO:0000313" key="1">
    <source>
        <dbReference type="EMBL" id="GAA2955059.1"/>
    </source>
</evidence>
<reference evidence="2" key="1">
    <citation type="journal article" date="2019" name="Int. J. Syst. Evol. Microbiol.">
        <title>The Global Catalogue of Microorganisms (GCM) 10K type strain sequencing project: providing services to taxonomists for standard genome sequencing and annotation.</title>
        <authorList>
            <consortium name="The Broad Institute Genomics Platform"/>
            <consortium name="The Broad Institute Genome Sequencing Center for Infectious Disease"/>
            <person name="Wu L."/>
            <person name="Ma J."/>
        </authorList>
    </citation>
    <scope>NUCLEOTIDE SEQUENCE [LARGE SCALE GENOMIC DNA]</scope>
    <source>
        <strain evidence="2">JCM 9088</strain>
    </source>
</reference>